<dbReference type="EMBL" id="FUXX01000006">
    <property type="protein sequence ID" value="SKA58993.1"/>
    <property type="molecule type" value="Genomic_DNA"/>
</dbReference>
<accession>A0A1T4V216</accession>
<dbReference type="STRING" id="83771.SAMN02910357_01257"/>
<organism evidence="2 3">
    <name type="scientific">Succinivibrio dextrinosolvens DSM 3072</name>
    <dbReference type="NCBI Taxonomy" id="1123324"/>
    <lineage>
        <taxon>Bacteria</taxon>
        <taxon>Pseudomonadati</taxon>
        <taxon>Pseudomonadota</taxon>
        <taxon>Gammaproteobacteria</taxon>
        <taxon>Aeromonadales</taxon>
        <taxon>Succinivibrionaceae</taxon>
        <taxon>Succinivibrio</taxon>
    </lineage>
</organism>
<gene>
    <name evidence="2" type="ORF">SAMN02745213_00569</name>
</gene>
<dbReference type="Pfam" id="PF09474">
    <property type="entry name" value="Type_III_YscX"/>
    <property type="match status" value="1"/>
</dbReference>
<protein>
    <submittedName>
        <fullName evidence="2">Type III secretion system YscX (Type_III_YscX)</fullName>
    </submittedName>
</protein>
<sequence length="126" mass="14112">MATRISGNSSLLNSNFGLDQVLDRPTTQSHLPKNMSYVPVGNTNVRLENMYKKRSVDKRMMSKAKPNIDNPDELDPANFAMNFENAVEKLAEFDTPATNDFSQEVADPLLENQLLLKIYKGFMVGG</sequence>
<dbReference type="AlphaFoldDB" id="A0A1T4V216"/>
<evidence type="ECO:0000313" key="2">
    <source>
        <dbReference type="EMBL" id="SKA58993.1"/>
    </source>
</evidence>
<dbReference type="RefSeq" id="WP_031491601.1">
    <property type="nucleotide sequence ID" value="NZ_FUXX01000006.1"/>
</dbReference>
<evidence type="ECO:0000256" key="1">
    <source>
        <dbReference type="SAM" id="MobiDB-lite"/>
    </source>
</evidence>
<name>A0A1T4V216_9GAMM</name>
<keyword evidence="3" id="KW-1185">Reference proteome</keyword>
<proteinExistence type="predicted"/>
<reference evidence="3" key="1">
    <citation type="submission" date="2017-02" db="EMBL/GenBank/DDBJ databases">
        <authorList>
            <person name="Varghese N."/>
            <person name="Submissions S."/>
        </authorList>
    </citation>
    <scope>NUCLEOTIDE SEQUENCE [LARGE SCALE GENOMIC DNA]</scope>
    <source>
        <strain evidence="3">DSM 3072</strain>
    </source>
</reference>
<dbReference type="Proteomes" id="UP000242432">
    <property type="component" value="Unassembled WGS sequence"/>
</dbReference>
<evidence type="ECO:0000313" key="3">
    <source>
        <dbReference type="Proteomes" id="UP000242432"/>
    </source>
</evidence>
<dbReference type="InterPro" id="IPR012672">
    <property type="entry name" value="T3SS_YscX"/>
</dbReference>
<feature type="region of interest" description="Disordered" evidence="1">
    <location>
        <begin position="56"/>
        <end position="75"/>
    </location>
</feature>